<reference evidence="1" key="1">
    <citation type="submission" date="2018-11" db="EMBL/GenBank/DDBJ databases">
        <authorList>
            <consortium name="Genoscope - CEA"/>
            <person name="William W."/>
        </authorList>
    </citation>
    <scope>NUCLEOTIDE SEQUENCE</scope>
</reference>
<dbReference type="EMBL" id="LR031872">
    <property type="protein sequence ID" value="VDC92382.1"/>
    <property type="molecule type" value="Genomic_DNA"/>
</dbReference>
<evidence type="ECO:0000313" key="1">
    <source>
        <dbReference type="EMBL" id="VDC92382.1"/>
    </source>
</evidence>
<accession>A0A3P6AIP0</accession>
<name>A0A3P6AIP0_BRAOL</name>
<gene>
    <name evidence="1" type="ORF">BOLC3T16310H</name>
</gene>
<organism evidence="1">
    <name type="scientific">Brassica oleracea</name>
    <name type="common">Wild cabbage</name>
    <dbReference type="NCBI Taxonomy" id="3712"/>
    <lineage>
        <taxon>Eukaryota</taxon>
        <taxon>Viridiplantae</taxon>
        <taxon>Streptophyta</taxon>
        <taxon>Embryophyta</taxon>
        <taxon>Tracheophyta</taxon>
        <taxon>Spermatophyta</taxon>
        <taxon>Magnoliopsida</taxon>
        <taxon>eudicotyledons</taxon>
        <taxon>Gunneridae</taxon>
        <taxon>Pentapetalae</taxon>
        <taxon>rosids</taxon>
        <taxon>malvids</taxon>
        <taxon>Brassicales</taxon>
        <taxon>Brassicaceae</taxon>
        <taxon>Brassiceae</taxon>
        <taxon>Brassica</taxon>
    </lineage>
</organism>
<dbReference type="AlphaFoldDB" id="A0A3P6AIP0"/>
<proteinExistence type="predicted"/>
<protein>
    <submittedName>
        <fullName evidence="1">Uncharacterized protein</fullName>
    </submittedName>
</protein>
<sequence>MPFQPCDSAVLLGQSLACSHPHSTSREEPLPPQQALLWGIKLTSSLTDGYYQDHQTWPSIRVKRVFTRLLEKIRHTKPTVKAFNEGRRNQ</sequence>